<evidence type="ECO:0000313" key="6">
    <source>
        <dbReference type="Proteomes" id="UP000261540"/>
    </source>
</evidence>
<organism evidence="5 6">
    <name type="scientific">Paramormyrops kingsleyae</name>
    <dbReference type="NCBI Taxonomy" id="1676925"/>
    <lineage>
        <taxon>Eukaryota</taxon>
        <taxon>Metazoa</taxon>
        <taxon>Chordata</taxon>
        <taxon>Craniata</taxon>
        <taxon>Vertebrata</taxon>
        <taxon>Euteleostomi</taxon>
        <taxon>Actinopterygii</taxon>
        <taxon>Neopterygii</taxon>
        <taxon>Teleostei</taxon>
        <taxon>Osteoglossocephala</taxon>
        <taxon>Osteoglossomorpha</taxon>
        <taxon>Osteoglossiformes</taxon>
        <taxon>Mormyridae</taxon>
        <taxon>Paramormyrops</taxon>
    </lineage>
</organism>
<evidence type="ECO:0000256" key="1">
    <source>
        <dbReference type="ARBA" id="ARBA00022999"/>
    </source>
</evidence>
<dbReference type="PANTHER" id="PTHR14388:SF22">
    <property type="entry name" value="SH2 DOMAIN-CONTAINING PROTEIN"/>
    <property type="match status" value="1"/>
</dbReference>
<evidence type="ECO:0000256" key="2">
    <source>
        <dbReference type="PROSITE-ProRule" id="PRU00191"/>
    </source>
</evidence>
<reference evidence="5" key="2">
    <citation type="submission" date="2025-09" db="UniProtKB">
        <authorList>
            <consortium name="Ensembl"/>
        </authorList>
    </citation>
    <scope>IDENTIFICATION</scope>
</reference>
<dbReference type="GeneTree" id="ENSGT00940000161678"/>
<dbReference type="SMART" id="SM00252">
    <property type="entry name" value="SH2"/>
    <property type="match status" value="1"/>
</dbReference>
<proteinExistence type="predicted"/>
<accession>A0A3B3S9Y8</accession>
<evidence type="ECO:0000259" key="4">
    <source>
        <dbReference type="PROSITE" id="PS50001"/>
    </source>
</evidence>
<keyword evidence="6" id="KW-1185">Reference proteome</keyword>
<reference evidence="5" key="1">
    <citation type="submission" date="2025-08" db="UniProtKB">
        <authorList>
            <consortium name="Ensembl"/>
        </authorList>
    </citation>
    <scope>IDENTIFICATION</scope>
</reference>
<protein>
    <submittedName>
        <fullName evidence="5">Hematopoietic SH2 domain containing</fullName>
    </submittedName>
</protein>
<dbReference type="Gene3D" id="3.30.505.10">
    <property type="entry name" value="SH2 domain"/>
    <property type="match status" value="1"/>
</dbReference>
<dbReference type="Pfam" id="PF00017">
    <property type="entry name" value="SH2"/>
    <property type="match status" value="1"/>
</dbReference>
<dbReference type="GO" id="GO:0005737">
    <property type="term" value="C:cytoplasm"/>
    <property type="evidence" value="ECO:0007669"/>
    <property type="project" value="TreeGrafter"/>
</dbReference>
<dbReference type="Proteomes" id="UP000261540">
    <property type="component" value="Unplaced"/>
</dbReference>
<feature type="region of interest" description="Disordered" evidence="3">
    <location>
        <begin position="264"/>
        <end position="311"/>
    </location>
</feature>
<dbReference type="PANTHER" id="PTHR14388">
    <property type="entry name" value="T CELL-SPECIFIC ADAPTER PROTEIN TSAD"/>
    <property type="match status" value="1"/>
</dbReference>
<dbReference type="InterPro" id="IPR000980">
    <property type="entry name" value="SH2"/>
</dbReference>
<dbReference type="PROSITE" id="PS50001">
    <property type="entry name" value="SH2"/>
    <property type="match status" value="1"/>
</dbReference>
<dbReference type="InterPro" id="IPR036860">
    <property type="entry name" value="SH2_dom_sf"/>
</dbReference>
<dbReference type="Ensembl" id="ENSPKIT00000008332.1">
    <property type="protein sequence ID" value="ENSPKIP00000027562.1"/>
    <property type="gene ID" value="ENSPKIG00000009561.1"/>
</dbReference>
<feature type="compositionally biased region" description="Polar residues" evidence="3">
    <location>
        <begin position="165"/>
        <end position="175"/>
    </location>
</feature>
<feature type="region of interest" description="Disordered" evidence="3">
    <location>
        <begin position="165"/>
        <end position="213"/>
    </location>
</feature>
<keyword evidence="1 2" id="KW-0727">SH2 domain</keyword>
<dbReference type="CTD" id="84941"/>
<evidence type="ECO:0000256" key="3">
    <source>
        <dbReference type="SAM" id="MobiDB-lite"/>
    </source>
</evidence>
<dbReference type="SUPFAM" id="SSF55550">
    <property type="entry name" value="SH2 domain"/>
    <property type="match status" value="1"/>
</dbReference>
<evidence type="ECO:0000313" key="5">
    <source>
        <dbReference type="Ensembl" id="ENSPKIP00000027562.1"/>
    </source>
</evidence>
<feature type="compositionally biased region" description="Low complexity" evidence="3">
    <location>
        <begin position="198"/>
        <end position="211"/>
    </location>
</feature>
<dbReference type="AlphaFoldDB" id="A0A3B3S9Y8"/>
<feature type="domain" description="SH2" evidence="4">
    <location>
        <begin position="12"/>
        <end position="93"/>
    </location>
</feature>
<sequence length="311" mass="33839">MRDAHASRLGLAEDMLTCSPRGCFLIRLSQTRLGFTLSYRGEDRCRHFMIDVNCDGLYNITGENSCHSSLQDLVDFHHRLPIPPFNELLTCACVKMKQLVNNGAAPQFSLSLTDSESSNAARTPVSNLACSPRLYPCFDSEVSTNVQSQNMVGAIQPVRLSRESWSSTSCHQGNTEAPVRPLESLVPGGGEQISTENSSSSRQSPTSSQPRPKSRIKLIHFIKKCASQAHLNAEISQESGKVPDHTAFAALESRNSGGRTCAENVYQELPGSPPSTGSSSHPANRPDLTPPSAEQQLPEEYLLPPPFAPGY</sequence>
<name>A0A3B3S9Y8_9TELE</name>